<organism evidence="4 5">
    <name type="scientific">Sphingoaurantiacus capsulatus</name>
    <dbReference type="NCBI Taxonomy" id="1771310"/>
    <lineage>
        <taxon>Bacteria</taxon>
        <taxon>Pseudomonadati</taxon>
        <taxon>Pseudomonadota</taxon>
        <taxon>Alphaproteobacteria</taxon>
        <taxon>Sphingomonadales</taxon>
        <taxon>Sphingosinicellaceae</taxon>
        <taxon>Sphingoaurantiacus</taxon>
    </lineage>
</organism>
<evidence type="ECO:0000313" key="4">
    <source>
        <dbReference type="EMBL" id="MFC3712137.1"/>
    </source>
</evidence>
<reference evidence="5" key="1">
    <citation type="journal article" date="2019" name="Int. J. Syst. Evol. Microbiol.">
        <title>The Global Catalogue of Microorganisms (GCM) 10K type strain sequencing project: providing services to taxonomists for standard genome sequencing and annotation.</title>
        <authorList>
            <consortium name="The Broad Institute Genomics Platform"/>
            <consortium name="The Broad Institute Genome Sequencing Center for Infectious Disease"/>
            <person name="Wu L."/>
            <person name="Ma J."/>
        </authorList>
    </citation>
    <scope>NUCLEOTIDE SEQUENCE [LARGE SCALE GENOMIC DNA]</scope>
    <source>
        <strain evidence="5">KCTC 42644</strain>
    </source>
</reference>
<evidence type="ECO:0000256" key="1">
    <source>
        <dbReference type="SAM" id="SignalP"/>
    </source>
</evidence>
<dbReference type="Proteomes" id="UP001595615">
    <property type="component" value="Unassembled WGS sequence"/>
</dbReference>
<dbReference type="GO" id="GO:0008237">
    <property type="term" value="F:metallopeptidase activity"/>
    <property type="evidence" value="ECO:0007669"/>
    <property type="project" value="UniProtKB-KW"/>
</dbReference>
<proteinExistence type="predicted"/>
<feature type="domain" description="DUF5117" evidence="3">
    <location>
        <begin position="94"/>
        <end position="279"/>
    </location>
</feature>
<keyword evidence="5" id="KW-1185">Reference proteome</keyword>
<dbReference type="Pfam" id="PF17148">
    <property type="entry name" value="DUF5117"/>
    <property type="match status" value="1"/>
</dbReference>
<evidence type="ECO:0000259" key="2">
    <source>
        <dbReference type="Pfam" id="PF16313"/>
    </source>
</evidence>
<keyword evidence="4" id="KW-0378">Hydrolase</keyword>
<sequence length="811" mass="86730">MLKRLAVAATALSIVLAAPALAKDDKPGDPMKGTVARDGLLPVNVDAKGGRILLSLPKADADGISGRYLYMASLKTGLGSAPIGLDRAQPGPAQMLVFRRLGKKVAIELENPRFRATGAGASELAAARDAFAYSTLWLGDAIDLPGGGLAVDIAPFLARDTKGIAAQLKDGGEKGYKLVADLSAADPSAVKVFPDNIEFEARQTYVSDEPGDEVSNIAPDPRSIGIVVRHSLVRLPEAGYRPRRFDPRGGSFATQVLDFASPLGSSIVYELANRFRLEKTDPTAARSTVKKPIVFYIDNGAPEPIRTALLEGASWWKTAFEAAGLIDAYRVEILPEGIDPLDVRYNVVNWVNRATRGWSYGYAVTDPRTGEILKGTVLLGSLRVRQDMLIYEGLVGADKVGTGGPNDPAQVALARIRQLSAHEVGHALGILHNFAGSTQDRASVMDYPAPRVGLVNGVPDLSDAYGVGVGKWDNYAVDWLYGDPAGGDLDAAARAKADAATRAGLRFVGDENSRSVGSSQPWGGLWDDGADAAVELNRVMAVRRAAVDRFGMSALHPAEPASNLRRKLVPIWLMHRYQVEAAAKYVGGVESTYAVKGDGDGVARATPADDQQRALTALFATLEPAALDIPERLVPLLSAGWSGSEDRQFEIEIFPTAGSTVFDPLTATDAAAQQTLNALLAPERLNRMADQNRRNGNLPGAREVVDRVVGLALLPAGTRRLEEVRRRIGTRSALALAATQRDQKLSPGVAAVIDQRLADFARQLAGRQGMNPDERAWSLSLSRLLLDREALDAVLKDEKREPKIPPGMPIG</sequence>
<dbReference type="PANTHER" id="PTHR38478">
    <property type="entry name" value="PEPTIDASE M1A AND M12B"/>
    <property type="match status" value="1"/>
</dbReference>
<dbReference type="Gene3D" id="3.40.390.10">
    <property type="entry name" value="Collagenase (Catalytic Domain)"/>
    <property type="match status" value="1"/>
</dbReference>
<dbReference type="InterPro" id="IPR024079">
    <property type="entry name" value="MetalloPept_cat_dom_sf"/>
</dbReference>
<accession>A0ABV7X7X9</accession>
<dbReference type="PANTHER" id="PTHR38478:SF1">
    <property type="entry name" value="ZINC DEPENDENT METALLOPROTEASE DOMAIN LIPOPROTEIN"/>
    <property type="match status" value="1"/>
</dbReference>
<dbReference type="InterPro" id="IPR034032">
    <property type="entry name" value="Zn_MMP-like_bac"/>
</dbReference>
<dbReference type="InterPro" id="IPR032534">
    <property type="entry name" value="EcxA_zinc-bd"/>
</dbReference>
<protein>
    <submittedName>
        <fullName evidence="4">Zinc-dependent metalloprotease</fullName>
    </submittedName>
</protein>
<dbReference type="RefSeq" id="WP_380858435.1">
    <property type="nucleotide sequence ID" value="NZ_JBHRXV010000004.1"/>
</dbReference>
<evidence type="ECO:0000259" key="3">
    <source>
        <dbReference type="Pfam" id="PF17148"/>
    </source>
</evidence>
<evidence type="ECO:0000313" key="5">
    <source>
        <dbReference type="Proteomes" id="UP001595615"/>
    </source>
</evidence>
<feature type="chain" id="PRO_5047539021" evidence="1">
    <location>
        <begin position="23"/>
        <end position="811"/>
    </location>
</feature>
<dbReference type="InterPro" id="IPR033413">
    <property type="entry name" value="DUF5117"/>
</dbReference>
<feature type="signal peptide" evidence="1">
    <location>
        <begin position="1"/>
        <end position="22"/>
    </location>
</feature>
<keyword evidence="4" id="KW-0645">Protease</keyword>
<gene>
    <name evidence="4" type="ORF">ACFOMD_06130</name>
</gene>
<feature type="domain" description="EcxA zinc-binding" evidence="2">
    <location>
        <begin position="406"/>
        <end position="708"/>
    </location>
</feature>
<name>A0ABV7X7X9_9SPHN</name>
<comment type="caution">
    <text evidence="4">The sequence shown here is derived from an EMBL/GenBank/DDBJ whole genome shotgun (WGS) entry which is preliminary data.</text>
</comment>
<dbReference type="EMBL" id="JBHRXV010000004">
    <property type="protein sequence ID" value="MFC3712137.1"/>
    <property type="molecule type" value="Genomic_DNA"/>
</dbReference>
<dbReference type="CDD" id="cd04276">
    <property type="entry name" value="ZnMc_MMP_like_2"/>
    <property type="match status" value="1"/>
</dbReference>
<keyword evidence="1" id="KW-0732">Signal</keyword>
<keyword evidence="4" id="KW-0482">Metalloprotease</keyword>
<dbReference type="SUPFAM" id="SSF55486">
    <property type="entry name" value="Metalloproteases ('zincins'), catalytic domain"/>
    <property type="match status" value="1"/>
</dbReference>
<dbReference type="Pfam" id="PF16313">
    <property type="entry name" value="DUF4953"/>
    <property type="match status" value="1"/>
</dbReference>